<reference evidence="1 2" key="1">
    <citation type="submission" date="2011-11" db="EMBL/GenBank/DDBJ databases">
        <title>The Genome Sequence of Dialister succinatiphilus YIT 11850.</title>
        <authorList>
            <consortium name="The Broad Institute Genome Sequencing Platform"/>
            <person name="Earl A."/>
            <person name="Ward D."/>
            <person name="Feldgarden M."/>
            <person name="Gevers D."/>
            <person name="Morotomi M."/>
            <person name="Young S.K."/>
            <person name="Zeng Q."/>
            <person name="Gargeya S."/>
            <person name="Fitzgerald M."/>
            <person name="Haas B."/>
            <person name="Abouelleil A."/>
            <person name="Alvarado L."/>
            <person name="Arachchi H.M."/>
            <person name="Berlin A."/>
            <person name="Brown A."/>
            <person name="Chapman S.B."/>
            <person name="Dunbar C."/>
            <person name="Gearin G."/>
            <person name="Goldberg J."/>
            <person name="Griggs A."/>
            <person name="Gujja S."/>
            <person name="Heiman D."/>
            <person name="Howarth C."/>
            <person name="Lui A."/>
            <person name="MacDonald P.J.P."/>
            <person name="Montmayeur A."/>
            <person name="Murphy C."/>
            <person name="Neiman D."/>
            <person name="Pearson M."/>
            <person name="Priest M."/>
            <person name="Roberts A."/>
            <person name="Saif S."/>
            <person name="Shea T."/>
            <person name="Sisk P."/>
            <person name="Stolte C."/>
            <person name="Sykes S."/>
            <person name="Wortman J."/>
            <person name="Nusbaum C."/>
            <person name="Birren B."/>
        </authorList>
    </citation>
    <scope>NUCLEOTIDE SEQUENCE [LARGE SCALE GENOMIC DNA]</scope>
    <source>
        <strain evidence="1 2">YIT 11850</strain>
    </source>
</reference>
<name>H1D2N5_9FIRM</name>
<evidence type="ECO:0000313" key="1">
    <source>
        <dbReference type="EMBL" id="EHO62155.1"/>
    </source>
</evidence>
<accession>H1D2N5</accession>
<organism evidence="1 2">
    <name type="scientific">Dialister succinatiphilus YIT 11850</name>
    <dbReference type="NCBI Taxonomy" id="742743"/>
    <lineage>
        <taxon>Bacteria</taxon>
        <taxon>Bacillati</taxon>
        <taxon>Bacillota</taxon>
        <taxon>Negativicutes</taxon>
        <taxon>Veillonellales</taxon>
        <taxon>Veillonellaceae</taxon>
        <taxon>Dialister</taxon>
    </lineage>
</organism>
<dbReference type="STRING" id="742743.HMPREF9453_01873"/>
<keyword evidence="2" id="KW-1185">Reference proteome</keyword>
<protein>
    <submittedName>
        <fullName evidence="1">Uncharacterized protein</fullName>
    </submittedName>
</protein>
<dbReference type="EMBL" id="ADLT01000065">
    <property type="protein sequence ID" value="EHO62155.1"/>
    <property type="molecule type" value="Genomic_DNA"/>
</dbReference>
<comment type="caution">
    <text evidence="1">The sequence shown here is derived from an EMBL/GenBank/DDBJ whole genome shotgun (WGS) entry which is preliminary data.</text>
</comment>
<evidence type="ECO:0000313" key="2">
    <source>
        <dbReference type="Proteomes" id="UP000003277"/>
    </source>
</evidence>
<dbReference type="Proteomes" id="UP000003277">
    <property type="component" value="Unassembled WGS sequence"/>
</dbReference>
<gene>
    <name evidence="1" type="ORF">HMPREF9453_01873</name>
</gene>
<dbReference type="AlphaFoldDB" id="H1D2N5"/>
<sequence length="54" mass="6321">MFEVSKEMLKGIYQAYSLRYTDDNNNNHCDLVDRNKKVRLEPNSIIPVFIEATS</sequence>
<proteinExistence type="predicted"/>
<dbReference type="HOGENOM" id="CLU_3042829_0_0_9"/>